<organism evidence="2 3">
    <name type="scientific">Acinetobacter proteolyticus</name>
    <dbReference type="NCBI Taxonomy" id="1776741"/>
    <lineage>
        <taxon>Bacteria</taxon>
        <taxon>Pseudomonadati</taxon>
        <taxon>Pseudomonadota</taxon>
        <taxon>Gammaproteobacteria</taxon>
        <taxon>Moraxellales</taxon>
        <taxon>Moraxellaceae</taxon>
        <taxon>Acinetobacter</taxon>
    </lineage>
</organism>
<evidence type="ECO:0000313" key="2">
    <source>
        <dbReference type="EMBL" id="PKF35509.1"/>
    </source>
</evidence>
<proteinExistence type="predicted"/>
<feature type="transmembrane region" description="Helical" evidence="1">
    <location>
        <begin position="5"/>
        <end position="25"/>
    </location>
</feature>
<evidence type="ECO:0000313" key="3">
    <source>
        <dbReference type="Proteomes" id="UP000233553"/>
    </source>
</evidence>
<accession>A0A2N0WI81</accession>
<evidence type="ECO:0000256" key="1">
    <source>
        <dbReference type="SAM" id="Phobius"/>
    </source>
</evidence>
<dbReference type="EMBL" id="PISJ01000005">
    <property type="protein sequence ID" value="PKF35509.1"/>
    <property type="molecule type" value="Genomic_DNA"/>
</dbReference>
<dbReference type="RefSeq" id="WP_101235730.1">
    <property type="nucleotide sequence ID" value="NZ_PISJ01000005.1"/>
</dbReference>
<protein>
    <submittedName>
        <fullName evidence="2">Uncharacterized protein</fullName>
    </submittedName>
</protein>
<keyword evidence="1" id="KW-1133">Transmembrane helix</keyword>
<sequence length="104" mass="11601">MKKALFTILGMLFVVIVFFGLPWLYESIFTNALVCAEGCSPAFRIFVFACGLLSLIFGGVIGYLYAKTSINTKQLAYITFIFLAFHTVVVWYSTGLGYGIHNSY</sequence>
<dbReference type="Proteomes" id="UP000233553">
    <property type="component" value="Unassembled WGS sequence"/>
</dbReference>
<keyword evidence="1" id="KW-0472">Membrane</keyword>
<gene>
    <name evidence="2" type="ORF">CW311_04260</name>
</gene>
<comment type="caution">
    <text evidence="2">The sequence shown here is derived from an EMBL/GenBank/DDBJ whole genome shotgun (WGS) entry which is preliminary data.</text>
</comment>
<feature type="transmembrane region" description="Helical" evidence="1">
    <location>
        <begin position="45"/>
        <end position="66"/>
    </location>
</feature>
<reference evidence="2 3" key="1">
    <citation type="submission" date="2017-12" db="EMBL/GenBank/DDBJ databases">
        <title>Draft Genome sequences of multiple microbial strains isolated from spacecraft associated surfaces.</title>
        <authorList>
            <person name="Seuylemezian A."/>
            <person name="Vaishampayan P."/>
            <person name="Venkateswaran K."/>
        </authorList>
    </citation>
    <scope>NUCLEOTIDE SEQUENCE [LARGE SCALE GENOMIC DNA]</scope>
    <source>
        <strain evidence="2 3">2P01AA</strain>
    </source>
</reference>
<name>A0A2N0WI81_9GAMM</name>
<dbReference type="AlphaFoldDB" id="A0A2N0WI81"/>
<feature type="transmembrane region" description="Helical" evidence="1">
    <location>
        <begin position="75"/>
        <end position="94"/>
    </location>
</feature>
<keyword evidence="1" id="KW-0812">Transmembrane</keyword>